<dbReference type="InterPro" id="IPR009351">
    <property type="entry name" value="AlkZ-like"/>
</dbReference>
<keyword evidence="2" id="KW-1185">Reference proteome</keyword>
<organism evidence="1 2">
    <name type="scientific">Paenibacillus sepulcri</name>
    <dbReference type="NCBI Taxonomy" id="359917"/>
    <lineage>
        <taxon>Bacteria</taxon>
        <taxon>Bacillati</taxon>
        <taxon>Bacillota</taxon>
        <taxon>Bacilli</taxon>
        <taxon>Bacillales</taxon>
        <taxon>Paenibacillaceae</taxon>
        <taxon>Paenibacillus</taxon>
    </lineage>
</organism>
<accession>A0ABS7CFA1</accession>
<dbReference type="EMBL" id="JAHZIK010001703">
    <property type="protein sequence ID" value="MBW7459554.1"/>
    <property type="molecule type" value="Genomic_DNA"/>
</dbReference>
<name>A0ABS7CFA1_9BACL</name>
<reference evidence="1 2" key="1">
    <citation type="submission" date="2021-07" db="EMBL/GenBank/DDBJ databases">
        <title>Paenibacillus radiodurans sp. nov., isolated from the southeastern edge of Tengger Desert.</title>
        <authorList>
            <person name="Zhang G."/>
        </authorList>
    </citation>
    <scope>NUCLEOTIDE SEQUENCE [LARGE SCALE GENOMIC DNA]</scope>
    <source>
        <strain evidence="1 2">CCM 7311</strain>
    </source>
</reference>
<feature type="non-terminal residue" evidence="1">
    <location>
        <position position="1"/>
    </location>
</feature>
<dbReference type="Pfam" id="PF06224">
    <property type="entry name" value="AlkZ-like"/>
    <property type="match status" value="1"/>
</dbReference>
<evidence type="ECO:0000313" key="1">
    <source>
        <dbReference type="EMBL" id="MBW7459554.1"/>
    </source>
</evidence>
<comment type="caution">
    <text evidence="1">The sequence shown here is derived from an EMBL/GenBank/DDBJ whole genome shotgun (WGS) entry which is preliminary data.</text>
</comment>
<keyword evidence="1" id="KW-0238">DNA-binding</keyword>
<protein>
    <submittedName>
        <fullName evidence="1">Winged helix DNA-binding domain-containing protein</fullName>
    </submittedName>
</protein>
<dbReference type="PANTHER" id="PTHR30528">
    <property type="entry name" value="CYTOPLASMIC PROTEIN"/>
    <property type="match status" value="1"/>
</dbReference>
<proteinExistence type="predicted"/>
<sequence length="220" mass="25927">SRSIPAPLQQLADQINPAEAHAHDRMLRKYFQAYRVFEPSDPRLGWQRLSAKERREAIDRYIESGEVVPVEVEGLKRHYYLLASDVESFSVHQKEDGVRTSGEDDDVPIHFLPPLDNLLWSRKRLEDLFDFEYRWEIYTPAIKRKYGYYAMPILAGDRLIGRMDPRLDKKQRHLSVQLLQIDPEIDFTERLSQHLHRELEAFAHAHGASTVSVERFFREN</sequence>
<dbReference type="Proteomes" id="UP001519887">
    <property type="component" value="Unassembled WGS sequence"/>
</dbReference>
<dbReference type="GO" id="GO:0003677">
    <property type="term" value="F:DNA binding"/>
    <property type="evidence" value="ECO:0007669"/>
    <property type="project" value="UniProtKB-KW"/>
</dbReference>
<evidence type="ECO:0000313" key="2">
    <source>
        <dbReference type="Proteomes" id="UP001519887"/>
    </source>
</evidence>
<gene>
    <name evidence="1" type="ORF">K0U00_36400</name>
</gene>
<dbReference type="PANTHER" id="PTHR30528:SF0">
    <property type="entry name" value="CYTOPLASMIC PROTEIN"/>
    <property type="match status" value="1"/>
</dbReference>